<keyword evidence="4" id="KW-1185">Reference proteome</keyword>
<dbReference type="OrthoDB" id="5465192at2"/>
<gene>
    <name evidence="2" type="ORF">EJE83_23985</name>
    <name evidence="3" type="ORF">PAP18089_02714</name>
</gene>
<feature type="transmembrane region" description="Helical" evidence="1">
    <location>
        <begin position="64"/>
        <end position="85"/>
    </location>
</feature>
<dbReference type="Pfam" id="PF05437">
    <property type="entry name" value="AzlD"/>
    <property type="match status" value="1"/>
</dbReference>
<proteinExistence type="predicted"/>
<dbReference type="GeneID" id="47013603"/>
<evidence type="ECO:0000313" key="3">
    <source>
        <dbReference type="EMBL" id="VVG71728.1"/>
    </source>
</evidence>
<dbReference type="Proteomes" id="UP000270216">
    <property type="component" value="Unassembled WGS sequence"/>
</dbReference>
<dbReference type="Proteomes" id="UP000364291">
    <property type="component" value="Unassembled WGS sequence"/>
</dbReference>
<keyword evidence="1" id="KW-0812">Transmembrane</keyword>
<name>A0A0B5FB01_9BURK</name>
<dbReference type="AlphaFoldDB" id="A0A0B5FB01"/>
<sequence length="107" mass="11972">MSAFEIWFAFVAMTAITIVTRTFFLLAGDRVTLPQRLQRALRYAPAAALAVIVVPEVLLLDHQFALHLGNHKLAAAVAATGWFVWRRNMIEMIVVGMAVYTLGRLFL</sequence>
<accession>A0A0B5FB01</accession>
<dbReference type="EMBL" id="CABPSX010000005">
    <property type="protein sequence ID" value="VVG71728.1"/>
    <property type="molecule type" value="Genomic_DNA"/>
</dbReference>
<dbReference type="KEGG" id="papi:SG18_01985"/>
<keyword evidence="1" id="KW-1133">Transmembrane helix</keyword>
<organism evidence="3 5">
    <name type="scientific">Pandoraea apista</name>
    <dbReference type="NCBI Taxonomy" id="93218"/>
    <lineage>
        <taxon>Bacteria</taxon>
        <taxon>Pseudomonadati</taxon>
        <taxon>Pseudomonadota</taxon>
        <taxon>Betaproteobacteria</taxon>
        <taxon>Burkholderiales</taxon>
        <taxon>Burkholderiaceae</taxon>
        <taxon>Pandoraea</taxon>
    </lineage>
</organism>
<protein>
    <submittedName>
        <fullName evidence="2">AzlD domain-containing protein</fullName>
    </submittedName>
    <submittedName>
        <fullName evidence="3">Branched-chain amino acid transporter</fullName>
    </submittedName>
</protein>
<dbReference type="EMBL" id="RWHX01000070">
    <property type="protein sequence ID" value="RSK75385.1"/>
    <property type="molecule type" value="Genomic_DNA"/>
</dbReference>
<feature type="transmembrane region" description="Helical" evidence="1">
    <location>
        <begin position="6"/>
        <end position="28"/>
    </location>
</feature>
<evidence type="ECO:0000256" key="1">
    <source>
        <dbReference type="SAM" id="Phobius"/>
    </source>
</evidence>
<dbReference type="RefSeq" id="WP_042112361.1">
    <property type="nucleotide sequence ID" value="NZ_CABPSX010000005.1"/>
</dbReference>
<evidence type="ECO:0000313" key="2">
    <source>
        <dbReference type="EMBL" id="RSK75385.1"/>
    </source>
</evidence>
<dbReference type="InterPro" id="IPR008407">
    <property type="entry name" value="Brnchd-chn_aa_trnsp_AzlD"/>
</dbReference>
<dbReference type="STRING" id="93218.XM39_01985"/>
<evidence type="ECO:0000313" key="5">
    <source>
        <dbReference type="Proteomes" id="UP000364291"/>
    </source>
</evidence>
<reference evidence="3 5" key="2">
    <citation type="submission" date="2019-08" db="EMBL/GenBank/DDBJ databases">
        <authorList>
            <person name="Peeters C."/>
        </authorList>
    </citation>
    <scope>NUCLEOTIDE SEQUENCE [LARGE SCALE GENOMIC DNA]</scope>
    <source>
        <strain evidence="3 5">LMG 18089</strain>
    </source>
</reference>
<reference evidence="2 4" key="1">
    <citation type="submission" date="2018-12" db="EMBL/GenBank/DDBJ databases">
        <title>Whole genome sequence of a Pandoraea apista isolate from a patient with cystic fibrosis.</title>
        <authorList>
            <person name="Kenna D.T."/>
            <person name="Turton J.F."/>
        </authorList>
    </citation>
    <scope>NUCLEOTIDE SEQUENCE [LARGE SCALE GENOMIC DNA]</scope>
    <source>
        <strain evidence="2 4">Pa13324</strain>
    </source>
</reference>
<keyword evidence="1" id="KW-0472">Membrane</keyword>
<feature type="transmembrane region" description="Helical" evidence="1">
    <location>
        <begin position="40"/>
        <end position="58"/>
    </location>
</feature>
<evidence type="ECO:0000313" key="4">
    <source>
        <dbReference type="Proteomes" id="UP000270216"/>
    </source>
</evidence>